<keyword evidence="3" id="KW-0479">Metal-binding</keyword>
<dbReference type="CDD" id="cd08916">
    <property type="entry name" value="TrHb3_P"/>
    <property type="match status" value="1"/>
</dbReference>
<dbReference type="eggNOG" id="COG2346">
    <property type="taxonomic scope" value="Bacteria"/>
</dbReference>
<dbReference type="Proteomes" id="UP000028534">
    <property type="component" value="Unassembled WGS sequence"/>
</dbReference>
<dbReference type="AlphaFoldDB" id="A0A084EDI2"/>
<dbReference type="InterPro" id="IPR012292">
    <property type="entry name" value="Globin/Proto"/>
</dbReference>
<keyword evidence="2" id="KW-0349">Heme</keyword>
<protein>
    <submittedName>
        <fullName evidence="5">Hemoglobin-like protein</fullName>
    </submittedName>
</protein>
<organism evidence="5 6">
    <name type="scientific">Sphingobium yanoikuyae</name>
    <name type="common">Sphingomonas yanoikuyae</name>
    <dbReference type="NCBI Taxonomy" id="13690"/>
    <lineage>
        <taxon>Bacteria</taxon>
        <taxon>Pseudomonadati</taxon>
        <taxon>Pseudomonadota</taxon>
        <taxon>Alphaproteobacteria</taxon>
        <taxon>Sphingomonadales</taxon>
        <taxon>Sphingomonadaceae</taxon>
        <taxon>Sphingobium</taxon>
    </lineage>
</organism>
<dbReference type="Pfam" id="PF01152">
    <property type="entry name" value="Bac_globin"/>
    <property type="match status" value="1"/>
</dbReference>
<dbReference type="Gene3D" id="1.10.490.10">
    <property type="entry name" value="Globins"/>
    <property type="match status" value="1"/>
</dbReference>
<comment type="caution">
    <text evidence="5">The sequence shown here is derived from an EMBL/GenBank/DDBJ whole genome shotgun (WGS) entry which is preliminary data.</text>
</comment>
<dbReference type="PATRIC" id="fig|13690.10.peg.4431"/>
<dbReference type="InterPro" id="IPR009050">
    <property type="entry name" value="Globin-like_sf"/>
</dbReference>
<reference evidence="5 6" key="1">
    <citation type="submission" date="2014-03" db="EMBL/GenBank/DDBJ databases">
        <title>Genome sequence of Sphingobium yanoikuyae B1.</title>
        <authorList>
            <person name="Gan H.M."/>
            <person name="Gan H.Y."/>
            <person name="Savka M.A."/>
        </authorList>
    </citation>
    <scope>NUCLEOTIDE SEQUENCE [LARGE SCALE GENOMIC DNA]</scope>
    <source>
        <strain evidence="5 6">B1</strain>
    </source>
</reference>
<evidence type="ECO:0000256" key="2">
    <source>
        <dbReference type="ARBA" id="ARBA00022617"/>
    </source>
</evidence>
<evidence type="ECO:0000256" key="1">
    <source>
        <dbReference type="ARBA" id="ARBA00022448"/>
    </source>
</evidence>
<dbReference type="RefSeq" id="WP_037522008.1">
    <property type="nucleotide sequence ID" value="NZ_JGVR01000036.1"/>
</dbReference>
<dbReference type="STRING" id="13690.AX777_20930"/>
<dbReference type="InterPro" id="IPR001486">
    <property type="entry name" value="Hemoglobin_trunc"/>
</dbReference>
<dbReference type="EMBL" id="JGVR01000036">
    <property type="protein sequence ID" value="KEZ16024.1"/>
    <property type="molecule type" value="Genomic_DNA"/>
</dbReference>
<proteinExistence type="predicted"/>
<evidence type="ECO:0000256" key="3">
    <source>
        <dbReference type="ARBA" id="ARBA00022723"/>
    </source>
</evidence>
<evidence type="ECO:0000313" key="5">
    <source>
        <dbReference type="EMBL" id="KEZ16024.1"/>
    </source>
</evidence>
<evidence type="ECO:0000313" key="6">
    <source>
        <dbReference type="Proteomes" id="UP000028534"/>
    </source>
</evidence>
<dbReference type="SUPFAM" id="SSF46458">
    <property type="entry name" value="Globin-like"/>
    <property type="match status" value="1"/>
</dbReference>
<dbReference type="GO" id="GO:0020037">
    <property type="term" value="F:heme binding"/>
    <property type="evidence" value="ECO:0007669"/>
    <property type="project" value="InterPro"/>
</dbReference>
<gene>
    <name evidence="5" type="ORF">CP98_04306</name>
</gene>
<dbReference type="GO" id="GO:0019825">
    <property type="term" value="F:oxygen binding"/>
    <property type="evidence" value="ECO:0007669"/>
    <property type="project" value="InterPro"/>
</dbReference>
<keyword evidence="4" id="KW-0408">Iron</keyword>
<dbReference type="GO" id="GO:0046872">
    <property type="term" value="F:metal ion binding"/>
    <property type="evidence" value="ECO:0007669"/>
    <property type="project" value="UniProtKB-KW"/>
</dbReference>
<sequence length="130" mass="14613">MKAERIDEASLRQLVESFYARVRADDRLGPIFNDAVDDWPAHIDRLVDFWSSVMLSSGRYKGQPVPVHMAHRDRITPELFDHWLNLWSQTTDAVMVPAAAAALQDKAQRIAESLQLALFFRLGAPPVAGA</sequence>
<name>A0A084EDI2_SPHYA</name>
<keyword evidence="1" id="KW-0813">Transport</keyword>
<evidence type="ECO:0000256" key="4">
    <source>
        <dbReference type="ARBA" id="ARBA00023004"/>
    </source>
</evidence>
<accession>A0A084EDI2</accession>